<dbReference type="InterPro" id="IPR036186">
    <property type="entry name" value="Serpin_sf"/>
</dbReference>
<reference evidence="4 5" key="1">
    <citation type="submission" date="2019-05" db="EMBL/GenBank/DDBJ databases">
        <title>Nesterenkonia sp. GY239, isolated from the Southern Atlantic Ocean.</title>
        <authorList>
            <person name="Zhang G."/>
        </authorList>
    </citation>
    <scope>NUCLEOTIDE SEQUENCE [LARGE SCALE GENOMIC DNA]</scope>
    <source>
        <strain evidence="4 5">GY239</strain>
    </source>
</reference>
<dbReference type="InterPro" id="IPR042178">
    <property type="entry name" value="Serpin_sf_1"/>
</dbReference>
<dbReference type="SUPFAM" id="SSF56574">
    <property type="entry name" value="Serpins"/>
    <property type="match status" value="1"/>
</dbReference>
<comment type="similarity">
    <text evidence="1">Belongs to the serpin family.</text>
</comment>
<dbReference type="Gene3D" id="3.30.497.10">
    <property type="entry name" value="Antithrombin, subunit I, domain 2"/>
    <property type="match status" value="1"/>
</dbReference>
<dbReference type="Gene3D" id="2.30.39.10">
    <property type="entry name" value="Alpha-1-antitrypsin, domain 1"/>
    <property type="match status" value="1"/>
</dbReference>
<dbReference type="Proteomes" id="UP000306544">
    <property type="component" value="Unassembled WGS sequence"/>
</dbReference>
<dbReference type="Pfam" id="PF00079">
    <property type="entry name" value="Serpin"/>
    <property type="match status" value="1"/>
</dbReference>
<keyword evidence="5" id="KW-1185">Reference proteome</keyword>
<dbReference type="OrthoDB" id="9764871at2"/>
<dbReference type="PANTHER" id="PTHR11461">
    <property type="entry name" value="SERINE PROTEASE INHIBITOR, SERPIN"/>
    <property type="match status" value="1"/>
</dbReference>
<proteinExistence type="inferred from homology"/>
<protein>
    <submittedName>
        <fullName evidence="4">Serpin family protein</fullName>
    </submittedName>
</protein>
<feature type="domain" description="Serpin" evidence="3">
    <location>
        <begin position="89"/>
        <end position="464"/>
    </location>
</feature>
<dbReference type="InterPro" id="IPR023796">
    <property type="entry name" value="Serpin_dom"/>
</dbReference>
<dbReference type="EMBL" id="VAWA01000006">
    <property type="protein sequence ID" value="TLP76817.1"/>
    <property type="molecule type" value="Genomic_DNA"/>
</dbReference>
<dbReference type="SMART" id="SM00093">
    <property type="entry name" value="SERPIN"/>
    <property type="match status" value="1"/>
</dbReference>
<organism evidence="4 5">
    <name type="scientific">Nesterenkonia sphaerica</name>
    <dbReference type="NCBI Taxonomy" id="1804988"/>
    <lineage>
        <taxon>Bacteria</taxon>
        <taxon>Bacillati</taxon>
        <taxon>Actinomycetota</taxon>
        <taxon>Actinomycetes</taxon>
        <taxon>Micrococcales</taxon>
        <taxon>Micrococcaceae</taxon>
        <taxon>Nesterenkonia</taxon>
    </lineage>
</organism>
<evidence type="ECO:0000256" key="2">
    <source>
        <dbReference type="SAM" id="MobiDB-lite"/>
    </source>
</evidence>
<comment type="caution">
    <text evidence="4">The sequence shown here is derived from an EMBL/GenBank/DDBJ whole genome shotgun (WGS) entry which is preliminary data.</text>
</comment>
<sequence>MSSVSTFARGLTPSPPEHRQPEQTTAYHQYMHPHRILAGGAGLAALLALTACAAEPTQQLRSGQEYEPASLSEAAALQEVVSATTEFGAESLAEVAQQQNVVLSPASILVALAMLAEGAAGPAADELADLLGASGTERTEAFSALQAAVLTYDGDPALVQEEDLPDTPLLHLANQLVLSDAAAPEEEFLDVLASAYDAGMVTTDFTSAESKQVLDEWVNEHTGGLVEESAVETPDPELVFVLQNAILMAAQWQMQFDPSQTTDRDFTTAAGETVEAEMMQQTLEAAYTEHDDAQVIRLPYTEAFAMDIVLPSGNGTGTEAPMQDWTAQDWTLQDWTAQDWEAVDTAFAGEAETAVDLTLPRVDIETSEVLVSLLQGMGAVETVAGNDLSRIDPAVEISQVAHQAVLTIDEQGTVAAAVTEVAGVTSAPVEPPEAVEMTVDRPYLVRIVHKETNWPLFMAFIADPTAG</sequence>
<dbReference type="InterPro" id="IPR042185">
    <property type="entry name" value="Serpin_sf_2"/>
</dbReference>
<dbReference type="PANTHER" id="PTHR11461:SF211">
    <property type="entry name" value="GH10112P-RELATED"/>
    <property type="match status" value="1"/>
</dbReference>
<dbReference type="RefSeq" id="WP_138169960.1">
    <property type="nucleotide sequence ID" value="NZ_VAWA01000006.1"/>
</dbReference>
<gene>
    <name evidence="4" type="ORF">FEF27_06055</name>
</gene>
<accession>A0A5R9AG11</accession>
<dbReference type="GO" id="GO:0005615">
    <property type="term" value="C:extracellular space"/>
    <property type="evidence" value="ECO:0007669"/>
    <property type="project" value="InterPro"/>
</dbReference>
<feature type="region of interest" description="Disordered" evidence="2">
    <location>
        <begin position="1"/>
        <end position="22"/>
    </location>
</feature>
<dbReference type="InterPro" id="IPR000215">
    <property type="entry name" value="Serpin_fam"/>
</dbReference>
<dbReference type="GO" id="GO:0004867">
    <property type="term" value="F:serine-type endopeptidase inhibitor activity"/>
    <property type="evidence" value="ECO:0007669"/>
    <property type="project" value="InterPro"/>
</dbReference>
<dbReference type="AlphaFoldDB" id="A0A5R9AG11"/>
<evidence type="ECO:0000256" key="1">
    <source>
        <dbReference type="RuleBase" id="RU000411"/>
    </source>
</evidence>
<name>A0A5R9AG11_9MICC</name>
<evidence type="ECO:0000313" key="4">
    <source>
        <dbReference type="EMBL" id="TLP76817.1"/>
    </source>
</evidence>
<evidence type="ECO:0000259" key="3">
    <source>
        <dbReference type="SMART" id="SM00093"/>
    </source>
</evidence>
<evidence type="ECO:0000313" key="5">
    <source>
        <dbReference type="Proteomes" id="UP000306544"/>
    </source>
</evidence>